<gene>
    <name evidence="7" type="ORF">FAZ15_08040</name>
</gene>
<comment type="catalytic activity">
    <reaction evidence="1 3 4">
        <text>[protein]-peptidylproline (omega=180) = [protein]-peptidylproline (omega=0)</text>
        <dbReference type="Rhea" id="RHEA:16237"/>
        <dbReference type="Rhea" id="RHEA-COMP:10747"/>
        <dbReference type="Rhea" id="RHEA-COMP:10748"/>
        <dbReference type="ChEBI" id="CHEBI:83833"/>
        <dbReference type="ChEBI" id="CHEBI:83834"/>
        <dbReference type="EC" id="5.2.1.8"/>
    </reaction>
</comment>
<evidence type="ECO:0000313" key="7">
    <source>
        <dbReference type="EMBL" id="TJZ61147.1"/>
    </source>
</evidence>
<organism evidence="7 8">
    <name type="scientific">Sphingobacterium olei</name>
    <dbReference type="NCBI Taxonomy" id="2571155"/>
    <lineage>
        <taxon>Bacteria</taxon>
        <taxon>Pseudomonadati</taxon>
        <taxon>Bacteroidota</taxon>
        <taxon>Sphingobacteriia</taxon>
        <taxon>Sphingobacteriales</taxon>
        <taxon>Sphingobacteriaceae</taxon>
        <taxon>Sphingobacterium</taxon>
    </lineage>
</organism>
<dbReference type="PROSITE" id="PS50059">
    <property type="entry name" value="FKBP_PPIASE"/>
    <property type="match status" value="1"/>
</dbReference>
<dbReference type="EC" id="5.2.1.8" evidence="4"/>
<dbReference type="EMBL" id="SUME01000003">
    <property type="protein sequence ID" value="TJZ61147.1"/>
    <property type="molecule type" value="Genomic_DNA"/>
</dbReference>
<dbReference type="OrthoDB" id="669809at2"/>
<dbReference type="InterPro" id="IPR046357">
    <property type="entry name" value="PPIase_dom_sf"/>
</dbReference>
<evidence type="ECO:0000256" key="1">
    <source>
        <dbReference type="ARBA" id="ARBA00000971"/>
    </source>
</evidence>
<reference evidence="7 8" key="1">
    <citation type="submission" date="2019-04" db="EMBL/GenBank/DDBJ databases">
        <title>Sphingobacterium olei sp. nov., isolated from oil-contaminated soil.</title>
        <authorList>
            <person name="Liu B."/>
        </authorList>
    </citation>
    <scope>NUCLEOTIDE SEQUENCE [LARGE SCALE GENOMIC DNA]</scope>
    <source>
        <strain evidence="7 8">HAL-9</strain>
    </source>
</reference>
<feature type="signal peptide" evidence="5">
    <location>
        <begin position="1"/>
        <end position="20"/>
    </location>
</feature>
<comment type="similarity">
    <text evidence="4">Belongs to the FKBP-type PPIase family.</text>
</comment>
<keyword evidence="2 3" id="KW-0697">Rotamase</keyword>
<evidence type="ECO:0000313" key="8">
    <source>
        <dbReference type="Proteomes" id="UP000306808"/>
    </source>
</evidence>
<evidence type="ECO:0000259" key="6">
    <source>
        <dbReference type="PROSITE" id="PS50059"/>
    </source>
</evidence>
<dbReference type="InterPro" id="IPR001179">
    <property type="entry name" value="PPIase_FKBP_dom"/>
</dbReference>
<dbReference type="SUPFAM" id="SSF54534">
    <property type="entry name" value="FKBP-like"/>
    <property type="match status" value="1"/>
</dbReference>
<evidence type="ECO:0000256" key="2">
    <source>
        <dbReference type="ARBA" id="ARBA00023110"/>
    </source>
</evidence>
<evidence type="ECO:0000256" key="5">
    <source>
        <dbReference type="SAM" id="SignalP"/>
    </source>
</evidence>
<accession>A0A4U0P1K6</accession>
<dbReference type="Pfam" id="PF00254">
    <property type="entry name" value="FKBP_C"/>
    <property type="match status" value="1"/>
</dbReference>
<dbReference type="RefSeq" id="WP_136900805.1">
    <property type="nucleotide sequence ID" value="NZ_SUME01000003.1"/>
</dbReference>
<keyword evidence="3 4" id="KW-0413">Isomerase</keyword>
<dbReference type="Gene3D" id="3.10.50.40">
    <property type="match status" value="1"/>
</dbReference>
<comment type="caution">
    <text evidence="7">The sequence shown here is derived from an EMBL/GenBank/DDBJ whole genome shotgun (WGS) entry which is preliminary data.</text>
</comment>
<evidence type="ECO:0000256" key="4">
    <source>
        <dbReference type="RuleBase" id="RU003915"/>
    </source>
</evidence>
<feature type="chain" id="PRO_5020515790" description="Peptidyl-prolyl cis-trans isomerase" evidence="5">
    <location>
        <begin position="21"/>
        <end position="214"/>
    </location>
</feature>
<sequence length="214" mass="24332">MKKLLNPLFALAIVATTFVACNNDDYDYEAEREKIRQQEQELDNIFSAEAVKIKEYALANFDTPQEDTLKYRYQVLDKTIKRGLWYEIVSEPTDDSYEYKLNSSRQVIYPKVKLKYTAKLLDGTVVESDLTGSDYDFNQTSKIINSAWAISFIPYSIKLNGDPIIQAGLTKDGLKKGSIIRVISPSPWAYGATKTDKIPANSPLVYEFEVLSIQ</sequence>
<dbReference type="PROSITE" id="PS51257">
    <property type="entry name" value="PROKAR_LIPOPROTEIN"/>
    <property type="match status" value="1"/>
</dbReference>
<name>A0A4U0P1K6_9SPHI</name>
<dbReference type="GO" id="GO:0003755">
    <property type="term" value="F:peptidyl-prolyl cis-trans isomerase activity"/>
    <property type="evidence" value="ECO:0007669"/>
    <property type="project" value="UniProtKB-UniRule"/>
</dbReference>
<dbReference type="Proteomes" id="UP000306808">
    <property type="component" value="Unassembled WGS sequence"/>
</dbReference>
<feature type="domain" description="PPIase FKBP-type" evidence="6">
    <location>
        <begin position="109"/>
        <end position="214"/>
    </location>
</feature>
<keyword evidence="5" id="KW-0732">Signal</keyword>
<proteinExistence type="inferred from homology"/>
<keyword evidence="8" id="KW-1185">Reference proteome</keyword>
<protein>
    <recommendedName>
        <fullName evidence="4">Peptidyl-prolyl cis-trans isomerase</fullName>
        <ecNumber evidence="4">5.2.1.8</ecNumber>
    </recommendedName>
</protein>
<evidence type="ECO:0000256" key="3">
    <source>
        <dbReference type="PROSITE-ProRule" id="PRU00277"/>
    </source>
</evidence>
<dbReference type="AlphaFoldDB" id="A0A4U0P1K6"/>